<keyword evidence="2" id="KW-1185">Reference proteome</keyword>
<gene>
    <name evidence="1" type="ORF">NQ176_g8133</name>
</gene>
<dbReference type="Proteomes" id="UP001143910">
    <property type="component" value="Unassembled WGS sequence"/>
</dbReference>
<proteinExistence type="predicted"/>
<accession>A0ACC1MWD0</accession>
<sequence length="192" mass="21367">MRFSSLLLSLPLLAAAQVTLPSDAVEGLAIHLEDESGNITYVHENQFEEYGIKLSLDETAANNTDISSLRRRALPKGDKITCESWKGFGIMDFRTNLVGVIDYLGCGYTIITNPSSNYKYVAFSSYRGSNVIYICNYSGQYRTLKGAQLLDFTEQVFNYCGQKASAGWYTDSYDNTAWGYTNSNQGFCGPKQ</sequence>
<organism evidence="1 2">
    <name type="scientific">Zarea fungicola</name>
    <dbReference type="NCBI Taxonomy" id="93591"/>
    <lineage>
        <taxon>Eukaryota</taxon>
        <taxon>Fungi</taxon>
        <taxon>Dikarya</taxon>
        <taxon>Ascomycota</taxon>
        <taxon>Pezizomycotina</taxon>
        <taxon>Sordariomycetes</taxon>
        <taxon>Hypocreomycetidae</taxon>
        <taxon>Hypocreales</taxon>
        <taxon>Cordycipitaceae</taxon>
        <taxon>Zarea</taxon>
    </lineage>
</organism>
<dbReference type="EMBL" id="JANJQO010001514">
    <property type="protein sequence ID" value="KAJ2970556.1"/>
    <property type="molecule type" value="Genomic_DNA"/>
</dbReference>
<comment type="caution">
    <text evidence="1">The sequence shown here is derived from an EMBL/GenBank/DDBJ whole genome shotgun (WGS) entry which is preliminary data.</text>
</comment>
<evidence type="ECO:0000313" key="1">
    <source>
        <dbReference type="EMBL" id="KAJ2970556.1"/>
    </source>
</evidence>
<name>A0ACC1MWD0_9HYPO</name>
<evidence type="ECO:0000313" key="2">
    <source>
        <dbReference type="Proteomes" id="UP001143910"/>
    </source>
</evidence>
<protein>
    <submittedName>
        <fullName evidence="1">Uncharacterized protein</fullName>
    </submittedName>
</protein>
<reference evidence="1" key="1">
    <citation type="submission" date="2022-08" db="EMBL/GenBank/DDBJ databases">
        <title>Genome Sequence of Lecanicillium fungicola.</title>
        <authorList>
            <person name="Buettner E."/>
        </authorList>
    </citation>
    <scope>NUCLEOTIDE SEQUENCE</scope>
    <source>
        <strain evidence="1">Babe33</strain>
    </source>
</reference>